<proteinExistence type="predicted"/>
<dbReference type="EMBL" id="GEEE01016262">
    <property type="protein sequence ID" value="JAP46963.1"/>
    <property type="molecule type" value="Transcribed_RNA"/>
</dbReference>
<reference evidence="1" key="1">
    <citation type="submission" date="2016-01" db="EMBL/GenBank/DDBJ databases">
        <title>Reference transcriptome for the parasite Schistocephalus solidus: insights into the molecular evolution of parasitism.</title>
        <authorList>
            <person name="Hebert F.O."/>
            <person name="Grambauer S."/>
            <person name="Barber I."/>
            <person name="Landry C.R."/>
            <person name="Aubin-Horth N."/>
        </authorList>
    </citation>
    <scope>NUCLEOTIDE SEQUENCE</scope>
</reference>
<sequence length="519" mass="58599">MLQFIKSEFGLDFSLAAAEAEHNRARFDGQNETFSRPTDVEYSMGLAGNPLPLQEICNLTMADADITSETELAPSTLIDYANLKVINSEDFQSQLPKYDMNMLFALDDGGTMAAFGVTEGPSPIERRIIRVRTDHDPDFELKLADLRTMHMPFSETIDESFEAVYSFGDLEYRLNFTQPVGDRLLAPPPDATVGCLALEFLPYSPVSSPLSSVRVEMERVKRLCLAYRDEAPWTPVGDRVPRSREELSATLLASLSRENSSLTANTPDVQKAFMFRALDTTERIWEALKDVPDRRSARLGVECALLQLGKDIFQISLDENNSTQLAGTLRGLINCDTVSSRPPLLGLEFLCEVGLFKVANDCISVINSVWPKFQQSYSVEQIYGPREMMMRLKHLHHLYKTACLSALLANVVQSAFATEEIRAFFEDFTQSETEWACLMETDRVDLNFPCRRECHFPVSTLRTKLTPLAPRLWIVKFSALDPMRIEKRIVYELIRASGGGGYYYSHVVELVNTLWLCLN</sequence>
<name>A0A0X3P5N0_SCHSO</name>
<dbReference type="AlphaFoldDB" id="A0A0X3P5N0"/>
<accession>A0A0X3P5N0</accession>
<gene>
    <name evidence="1" type="ORF">TR146004</name>
</gene>
<organism evidence="1">
    <name type="scientific">Schistocephalus solidus</name>
    <name type="common">Tapeworm</name>
    <dbReference type="NCBI Taxonomy" id="70667"/>
    <lineage>
        <taxon>Eukaryota</taxon>
        <taxon>Metazoa</taxon>
        <taxon>Spiralia</taxon>
        <taxon>Lophotrochozoa</taxon>
        <taxon>Platyhelminthes</taxon>
        <taxon>Cestoda</taxon>
        <taxon>Eucestoda</taxon>
        <taxon>Diphyllobothriidea</taxon>
        <taxon>Diphyllobothriidae</taxon>
        <taxon>Schistocephalus</taxon>
    </lineage>
</organism>
<evidence type="ECO:0000313" key="1">
    <source>
        <dbReference type="EMBL" id="JAP46963.1"/>
    </source>
</evidence>
<protein>
    <submittedName>
        <fullName evidence="1">Uncharacterized protein</fullName>
    </submittedName>
</protein>